<dbReference type="EMBL" id="JBBPCO010000006">
    <property type="protein sequence ID" value="MEK8089555.1"/>
    <property type="molecule type" value="Genomic_DNA"/>
</dbReference>
<evidence type="ECO:0000256" key="1">
    <source>
        <dbReference type="ARBA" id="ARBA00007812"/>
    </source>
</evidence>
<sequence length="597" mass="64948">MTQRVADFLVERLQAWGVKRVFGNPGYGLFGVLDALRLQQDQIQFMQLPHGEMAGFMASAHAKFSGGLGVCVGDTGAGGVQLLNGLYDAKKDHQPVLAILGQVGIGAVGADFQQEVDFRDLFGDVAAYVEMIANPLQARHVLDRAIRIALGERTVACVIIPTDIQQQPMTKLKHAHERVPSAVGYHAPRVVPEMAELQWAAAVLNAGQRVAILIGAGALKATDEVIAVAERLGAGVAKTMLAKAALPDDLPFVTGQIGYVGTQPSWDLMADCDTLLMIGSDFPFSEFLPKPGSARGVQIDLSPRQLGLRYPMEVNLLGDSRETLQALLPLLEHKAGRAWRERLERKISDWWAIVEARAMNDADPVNPQRVIWELSRQLPDDSILCADSGSAVLWLARDIRIRAGMCTAISGGLTAMGTALPYALAGKLVHPDRPVIALVGDGAMQMSGNTALLSIARHWREWADPRLIVLVFNNQDLSFITWEQRALAGTPKFEASQNLADFPYARYAELIGLQGICVDHPDQLAAAWSTALQANRPVLLEARTDPNVPLLPGHYAVTQGKATMKALLKGEPEAWGMIRQGAKDLLQDFLPHPKRRD</sequence>
<dbReference type="CDD" id="cd02014">
    <property type="entry name" value="TPP_POX"/>
    <property type="match status" value="1"/>
</dbReference>
<evidence type="ECO:0000256" key="3">
    <source>
        <dbReference type="RuleBase" id="RU362132"/>
    </source>
</evidence>
<feature type="domain" description="Thiamine pyrophosphate enzyme central" evidence="4">
    <location>
        <begin position="198"/>
        <end position="327"/>
    </location>
</feature>
<feature type="domain" description="Thiamine pyrophosphate enzyme TPP-binding" evidence="5">
    <location>
        <begin position="387"/>
        <end position="541"/>
    </location>
</feature>
<dbReference type="PANTHER" id="PTHR42981:SF2">
    <property type="entry name" value="PYRUVATE DEHYDROGENASE [UBIQUINONE]"/>
    <property type="match status" value="1"/>
</dbReference>
<organism evidence="7 8">
    <name type="scientific">Thermithiobacillus plumbiphilus</name>
    <dbReference type="NCBI Taxonomy" id="1729899"/>
    <lineage>
        <taxon>Bacteria</taxon>
        <taxon>Pseudomonadati</taxon>
        <taxon>Pseudomonadota</taxon>
        <taxon>Acidithiobacillia</taxon>
        <taxon>Acidithiobacillales</taxon>
        <taxon>Thermithiobacillaceae</taxon>
        <taxon>Thermithiobacillus</taxon>
    </lineage>
</organism>
<dbReference type="Pfam" id="PF00205">
    <property type="entry name" value="TPP_enzyme_M"/>
    <property type="match status" value="1"/>
</dbReference>
<dbReference type="InterPro" id="IPR000399">
    <property type="entry name" value="TPP-bd_CS"/>
</dbReference>
<evidence type="ECO:0000313" key="8">
    <source>
        <dbReference type="Proteomes" id="UP001446205"/>
    </source>
</evidence>
<dbReference type="PROSITE" id="PS00187">
    <property type="entry name" value="TPP_ENZYMES"/>
    <property type="match status" value="1"/>
</dbReference>
<evidence type="ECO:0000259" key="5">
    <source>
        <dbReference type="Pfam" id="PF02775"/>
    </source>
</evidence>
<dbReference type="Gene3D" id="3.40.50.1220">
    <property type="entry name" value="TPP-binding domain"/>
    <property type="match status" value="1"/>
</dbReference>
<feature type="domain" description="Thiamine pyrophosphate enzyme N-terminal TPP-binding" evidence="6">
    <location>
        <begin position="4"/>
        <end position="118"/>
    </location>
</feature>
<name>A0ABU9D7R3_9PROT</name>
<dbReference type="InterPro" id="IPR011766">
    <property type="entry name" value="TPP_enzyme_TPP-bd"/>
</dbReference>
<proteinExistence type="inferred from homology"/>
<dbReference type="InterPro" id="IPR047212">
    <property type="entry name" value="TPP_POXB-like"/>
</dbReference>
<evidence type="ECO:0000259" key="4">
    <source>
        <dbReference type="Pfam" id="PF00205"/>
    </source>
</evidence>
<dbReference type="RefSeq" id="WP_341370612.1">
    <property type="nucleotide sequence ID" value="NZ_JBBPCO010000006.1"/>
</dbReference>
<dbReference type="InterPro" id="IPR012001">
    <property type="entry name" value="Thiamin_PyroP_enz_TPP-bd_dom"/>
</dbReference>
<dbReference type="CDD" id="cd07039">
    <property type="entry name" value="TPP_PYR_POX"/>
    <property type="match status" value="1"/>
</dbReference>
<protein>
    <submittedName>
        <fullName evidence="7">Thiamine pyrophosphate-requiring protein</fullName>
    </submittedName>
</protein>
<dbReference type="Pfam" id="PF02776">
    <property type="entry name" value="TPP_enzyme_N"/>
    <property type="match status" value="1"/>
</dbReference>
<keyword evidence="2 3" id="KW-0786">Thiamine pyrophosphate</keyword>
<dbReference type="Proteomes" id="UP001446205">
    <property type="component" value="Unassembled WGS sequence"/>
</dbReference>
<dbReference type="NCBIfam" id="NF006129">
    <property type="entry name" value="PRK08273.1"/>
    <property type="match status" value="1"/>
</dbReference>
<dbReference type="InterPro" id="IPR029061">
    <property type="entry name" value="THDP-binding"/>
</dbReference>
<dbReference type="InterPro" id="IPR029035">
    <property type="entry name" value="DHS-like_NAD/FAD-binding_dom"/>
</dbReference>
<comment type="similarity">
    <text evidence="1 3">Belongs to the TPP enzyme family.</text>
</comment>
<dbReference type="InterPro" id="IPR047211">
    <property type="entry name" value="POXB-like"/>
</dbReference>
<evidence type="ECO:0000259" key="6">
    <source>
        <dbReference type="Pfam" id="PF02776"/>
    </source>
</evidence>
<evidence type="ECO:0000313" key="7">
    <source>
        <dbReference type="EMBL" id="MEK8089555.1"/>
    </source>
</evidence>
<gene>
    <name evidence="7" type="ORF">WOB96_07225</name>
</gene>
<dbReference type="SUPFAM" id="SSF52467">
    <property type="entry name" value="DHS-like NAD/FAD-binding domain"/>
    <property type="match status" value="1"/>
</dbReference>
<dbReference type="SUPFAM" id="SSF52518">
    <property type="entry name" value="Thiamin diphosphate-binding fold (THDP-binding)"/>
    <property type="match status" value="2"/>
</dbReference>
<comment type="caution">
    <text evidence="7">The sequence shown here is derived from an EMBL/GenBank/DDBJ whole genome shotgun (WGS) entry which is preliminary data.</text>
</comment>
<keyword evidence="8" id="KW-1185">Reference proteome</keyword>
<dbReference type="InterPro" id="IPR047210">
    <property type="entry name" value="TPP_PYR_POXB-like"/>
</dbReference>
<evidence type="ECO:0000256" key="2">
    <source>
        <dbReference type="ARBA" id="ARBA00023052"/>
    </source>
</evidence>
<reference evidence="7 8" key="1">
    <citation type="submission" date="2024-04" db="EMBL/GenBank/DDBJ databases">
        <authorList>
            <person name="Abashina T."/>
            <person name="Shaikin A."/>
        </authorList>
    </citation>
    <scope>NUCLEOTIDE SEQUENCE [LARGE SCALE GENOMIC DNA]</scope>
    <source>
        <strain evidence="7 8">AAFK</strain>
    </source>
</reference>
<dbReference type="InterPro" id="IPR012000">
    <property type="entry name" value="Thiamin_PyroP_enz_cen_dom"/>
</dbReference>
<dbReference type="PANTHER" id="PTHR42981">
    <property type="entry name" value="PYRUVATE DEHYDROGENASE [UBIQUINONE]"/>
    <property type="match status" value="1"/>
</dbReference>
<accession>A0ABU9D7R3</accession>
<dbReference type="Gene3D" id="3.40.50.970">
    <property type="match status" value="2"/>
</dbReference>
<dbReference type="Pfam" id="PF02775">
    <property type="entry name" value="TPP_enzyme_C"/>
    <property type="match status" value="1"/>
</dbReference>